<evidence type="ECO:0000313" key="2">
    <source>
        <dbReference type="EMBL" id="CAB4711185.1"/>
    </source>
</evidence>
<accession>A0A6J6X9T2</accession>
<organism evidence="4">
    <name type="scientific">freshwater metagenome</name>
    <dbReference type="NCBI Taxonomy" id="449393"/>
    <lineage>
        <taxon>unclassified sequences</taxon>
        <taxon>metagenomes</taxon>
        <taxon>ecological metagenomes</taxon>
    </lineage>
</organism>
<dbReference type="EMBL" id="CAFBLJ010000017">
    <property type="protein sequence ID" value="CAB4861663.1"/>
    <property type="molecule type" value="Genomic_DNA"/>
</dbReference>
<dbReference type="GO" id="GO:0005886">
    <property type="term" value="C:plasma membrane"/>
    <property type="evidence" value="ECO:0007669"/>
    <property type="project" value="TreeGrafter"/>
</dbReference>
<evidence type="ECO:0000313" key="4">
    <source>
        <dbReference type="EMBL" id="CAB4792975.1"/>
    </source>
</evidence>
<evidence type="ECO:0000313" key="6">
    <source>
        <dbReference type="EMBL" id="CAB4888919.1"/>
    </source>
</evidence>
<dbReference type="InterPro" id="IPR017517">
    <property type="entry name" value="Maleyloyr_isom"/>
</dbReference>
<dbReference type="EMBL" id="CAFBPS010000005">
    <property type="protein sequence ID" value="CAB5019143.1"/>
    <property type="molecule type" value="Genomic_DNA"/>
</dbReference>
<proteinExistence type="predicted"/>
<dbReference type="SUPFAM" id="SSF109854">
    <property type="entry name" value="DinB/YfiT-like putative metalloenzymes"/>
    <property type="match status" value="1"/>
</dbReference>
<dbReference type="InterPro" id="IPR034660">
    <property type="entry name" value="DinB/YfiT-like"/>
</dbReference>
<dbReference type="PANTHER" id="PTHR40758">
    <property type="entry name" value="CONSERVED PROTEIN"/>
    <property type="match status" value="1"/>
</dbReference>
<evidence type="ECO:0000313" key="5">
    <source>
        <dbReference type="EMBL" id="CAB4861663.1"/>
    </source>
</evidence>
<protein>
    <submittedName>
        <fullName evidence="4">Unannotated protein</fullName>
    </submittedName>
</protein>
<dbReference type="EMBL" id="CAFBMF010000005">
    <property type="protein sequence ID" value="CAB4888919.1"/>
    <property type="molecule type" value="Genomic_DNA"/>
</dbReference>
<gene>
    <name evidence="2" type="ORF">UFOPK2658_00413</name>
    <name evidence="3" type="ORF">UFOPK2880_00856</name>
    <name evidence="4" type="ORF">UFOPK3004_00158</name>
    <name evidence="5" type="ORF">UFOPK3304_00491</name>
    <name evidence="6" type="ORF">UFOPK3494_00174</name>
    <name evidence="7" type="ORF">UFOPK4134_00162</name>
</gene>
<dbReference type="AlphaFoldDB" id="A0A6J6X9T2"/>
<dbReference type="Pfam" id="PF11716">
    <property type="entry name" value="MDMPI_N"/>
    <property type="match status" value="1"/>
</dbReference>
<dbReference type="Gene3D" id="1.20.120.450">
    <property type="entry name" value="dinb family like domain"/>
    <property type="match status" value="1"/>
</dbReference>
<reference evidence="4" key="1">
    <citation type="submission" date="2020-05" db="EMBL/GenBank/DDBJ databases">
        <authorList>
            <person name="Chiriac C."/>
            <person name="Salcher M."/>
            <person name="Ghai R."/>
            <person name="Kavagutti S V."/>
        </authorList>
    </citation>
    <scope>NUCLEOTIDE SEQUENCE</scope>
</reference>
<dbReference type="EMBL" id="CAFAAL010000006">
    <property type="protein sequence ID" value="CAB4792975.1"/>
    <property type="molecule type" value="Genomic_DNA"/>
</dbReference>
<evidence type="ECO:0000313" key="7">
    <source>
        <dbReference type="EMBL" id="CAB5019143.1"/>
    </source>
</evidence>
<feature type="domain" description="Mycothiol-dependent maleylpyruvate isomerase metal-binding" evidence="1">
    <location>
        <begin position="46"/>
        <end position="152"/>
    </location>
</feature>
<sequence length="263" mass="29142">MDITYTVPSEPTLPASSLSDMALLTPPQNLESLQRSIGQMIEISTGNLDVDVSDCPGWKVADLLRHVGQVFAMVDAIVIPRSQERVGPGAESQPDDGQDVLEWFTTRSESVVRSLENIDASERLWTWSDRQEAGFYFRRMANEVAVHVCDLQRALSRPVVMDRALACDGIDELYIDMMTGWAKRFGKTFPRGSLHLHCTDGEGEWLIVPADDRIIVSHEHAKGAVAWRGSAVALILSAWGRSDTGIEIFGDADISDQWLNFAP</sequence>
<dbReference type="InterPro" id="IPR024344">
    <property type="entry name" value="MDMPI_metal-binding"/>
</dbReference>
<dbReference type="EMBL" id="CAEZYH010000009">
    <property type="protein sequence ID" value="CAB4711185.1"/>
    <property type="molecule type" value="Genomic_DNA"/>
</dbReference>
<dbReference type="EMBL" id="CAEZZP010000045">
    <property type="protein sequence ID" value="CAB4771731.1"/>
    <property type="molecule type" value="Genomic_DNA"/>
</dbReference>
<evidence type="ECO:0000313" key="3">
    <source>
        <dbReference type="EMBL" id="CAB4771731.1"/>
    </source>
</evidence>
<dbReference type="GO" id="GO:0046872">
    <property type="term" value="F:metal ion binding"/>
    <property type="evidence" value="ECO:0007669"/>
    <property type="project" value="InterPro"/>
</dbReference>
<dbReference type="PANTHER" id="PTHR40758:SF1">
    <property type="entry name" value="CONSERVED PROTEIN"/>
    <property type="match status" value="1"/>
</dbReference>
<dbReference type="NCBIfam" id="TIGR03083">
    <property type="entry name" value="maleylpyruvate isomerase family mycothiol-dependent enzyme"/>
    <property type="match status" value="1"/>
</dbReference>
<evidence type="ECO:0000259" key="1">
    <source>
        <dbReference type="Pfam" id="PF11716"/>
    </source>
</evidence>
<name>A0A6J6X9T2_9ZZZZ</name>